<comment type="caution">
    <text evidence="2">The sequence shown here is derived from an EMBL/GenBank/DDBJ whole genome shotgun (WGS) entry which is preliminary data.</text>
</comment>
<gene>
    <name evidence="2" type="ORF">E6C50_12785</name>
</gene>
<dbReference type="Pfam" id="PF10988">
    <property type="entry name" value="DUF2807"/>
    <property type="match status" value="1"/>
</dbReference>
<organism evidence="2 3">
    <name type="scientific">Flavobacterium supellecticarium</name>
    <dbReference type="NCBI Taxonomy" id="2565924"/>
    <lineage>
        <taxon>Bacteria</taxon>
        <taxon>Pseudomonadati</taxon>
        <taxon>Bacteroidota</taxon>
        <taxon>Flavobacteriia</taxon>
        <taxon>Flavobacteriales</taxon>
        <taxon>Flavobacteriaceae</taxon>
        <taxon>Flavobacterium</taxon>
    </lineage>
</organism>
<evidence type="ECO:0000313" key="3">
    <source>
        <dbReference type="Proteomes" id="UP000307507"/>
    </source>
</evidence>
<feature type="domain" description="Putative auto-transporter adhesin head GIN" evidence="1">
    <location>
        <begin position="62"/>
        <end position="251"/>
    </location>
</feature>
<name>A0A4S3ZTS9_9FLAO</name>
<dbReference type="InterPro" id="IPR021255">
    <property type="entry name" value="DUF2807"/>
</dbReference>
<evidence type="ECO:0000259" key="1">
    <source>
        <dbReference type="Pfam" id="PF10988"/>
    </source>
</evidence>
<sequence>MLRKPKRSNVVLESDCKMKQMTKYYSCLLIILFVLFSCNSEKAPDCFMASGSTITNEIVTPDFSWIDVGEGIEMIVKQGSETKILVETGANLLPGISVSVSDDKLLLRNSNGCSWFRDKNITKVYVTVPDLKGIYSASQFNISSNGVLHFDDFAIRSGMYSDTASGIFDLQLECTNLVVEDNQASLYRISGKATNLTIAFYSGAERFEGQNLIAQQVYVFQRSTNDIIVNPQQDIKGNIYSTGNVVLKNNPSLVEIAQHYTGHVVYN</sequence>
<dbReference type="EMBL" id="SSNZ01000006">
    <property type="protein sequence ID" value="THF49114.1"/>
    <property type="molecule type" value="Genomic_DNA"/>
</dbReference>
<reference evidence="2 3" key="1">
    <citation type="submission" date="2019-04" db="EMBL/GenBank/DDBJ databases">
        <title>Flavobacterium sp. nov. isolated from construction timber.</title>
        <authorList>
            <person name="Lin S.-Y."/>
            <person name="Chang C.-T."/>
            <person name="Young C.-C."/>
        </authorList>
    </citation>
    <scope>NUCLEOTIDE SEQUENCE [LARGE SCALE GENOMIC DNA]</scope>
    <source>
        <strain evidence="2 3">CC-CTC003</strain>
    </source>
</reference>
<proteinExistence type="predicted"/>
<dbReference type="Gene3D" id="2.160.20.120">
    <property type="match status" value="1"/>
</dbReference>
<dbReference type="AlphaFoldDB" id="A0A4S3ZTS9"/>
<protein>
    <submittedName>
        <fullName evidence="2">DUF2807 domain-containing protein</fullName>
    </submittedName>
</protein>
<evidence type="ECO:0000313" key="2">
    <source>
        <dbReference type="EMBL" id="THF49114.1"/>
    </source>
</evidence>
<keyword evidence="3" id="KW-1185">Reference proteome</keyword>
<dbReference type="Proteomes" id="UP000307507">
    <property type="component" value="Unassembled WGS sequence"/>
</dbReference>
<dbReference type="OrthoDB" id="1466971at2"/>
<accession>A0A4S3ZTS9</accession>